<gene>
    <name evidence="1" type="ORF">BT62DRAFT_1079199</name>
</gene>
<sequence>MSWLSILFPPVDASTLALGPFPIRSGISSGFSLQLPWDLSLPSASFHHDSSLYTRRIPWHHGISFTTPSILTLTGYTSLALYCTHRARAHKAGYPPPHPSPCANPQPSHTDPHLTLARRLSYALQPPPSINHSATLLGTSKTFFFRGPRHGTWDIGYLSAEEAGIERPTGNRLFILFFFSRKLIRKNE</sequence>
<protein>
    <submittedName>
        <fullName evidence="1">Uncharacterized protein</fullName>
    </submittedName>
</protein>
<dbReference type="GeneID" id="66101756"/>
<evidence type="ECO:0000313" key="2">
    <source>
        <dbReference type="Proteomes" id="UP000812287"/>
    </source>
</evidence>
<proteinExistence type="predicted"/>
<reference evidence="1" key="1">
    <citation type="submission" date="2020-11" db="EMBL/GenBank/DDBJ databases">
        <title>Adaptations for nitrogen fixation in a non-lichenized fungal sporocarp promotes dispersal by wood-feeding termites.</title>
        <authorList>
            <consortium name="DOE Joint Genome Institute"/>
            <person name="Koch R.A."/>
            <person name="Yoon G."/>
            <person name="Arayal U."/>
            <person name="Lail K."/>
            <person name="Amirebrahimi M."/>
            <person name="Labutti K."/>
            <person name="Lipzen A."/>
            <person name="Riley R."/>
            <person name="Barry K."/>
            <person name="Henrissat B."/>
            <person name="Grigoriev I.V."/>
            <person name="Herr J.R."/>
            <person name="Aime M.C."/>
        </authorList>
    </citation>
    <scope>NUCLEOTIDE SEQUENCE</scope>
    <source>
        <strain evidence="1">MCA 3950</strain>
    </source>
</reference>
<dbReference type="AlphaFoldDB" id="A0A9P8AQ80"/>
<dbReference type="Proteomes" id="UP000812287">
    <property type="component" value="Unassembled WGS sequence"/>
</dbReference>
<organism evidence="1 2">
    <name type="scientific">Guyanagaster necrorhizus</name>
    <dbReference type="NCBI Taxonomy" id="856835"/>
    <lineage>
        <taxon>Eukaryota</taxon>
        <taxon>Fungi</taxon>
        <taxon>Dikarya</taxon>
        <taxon>Basidiomycota</taxon>
        <taxon>Agaricomycotina</taxon>
        <taxon>Agaricomycetes</taxon>
        <taxon>Agaricomycetidae</taxon>
        <taxon>Agaricales</taxon>
        <taxon>Marasmiineae</taxon>
        <taxon>Physalacriaceae</taxon>
        <taxon>Guyanagaster</taxon>
    </lineage>
</organism>
<comment type="caution">
    <text evidence="1">The sequence shown here is derived from an EMBL/GenBank/DDBJ whole genome shotgun (WGS) entry which is preliminary data.</text>
</comment>
<keyword evidence="2" id="KW-1185">Reference proteome</keyword>
<name>A0A9P8AQ80_9AGAR</name>
<dbReference type="EMBL" id="MU250550">
    <property type="protein sequence ID" value="KAG7442597.1"/>
    <property type="molecule type" value="Genomic_DNA"/>
</dbReference>
<accession>A0A9P8AQ80</accession>
<dbReference type="RefSeq" id="XP_043036097.1">
    <property type="nucleotide sequence ID" value="XM_043179462.1"/>
</dbReference>
<evidence type="ECO:0000313" key="1">
    <source>
        <dbReference type="EMBL" id="KAG7442597.1"/>
    </source>
</evidence>